<feature type="chain" id="PRO_5011489663" description="Fe/B12 periplasmic-binding domain-containing protein" evidence="2">
    <location>
        <begin position="27"/>
        <end position="365"/>
    </location>
</feature>
<evidence type="ECO:0000313" key="5">
    <source>
        <dbReference type="Proteomes" id="UP000235682"/>
    </source>
</evidence>
<sequence>MKQTKFMRQLFAATAAATLLVQVAPAATFIQPANAPVVALAQEETQVFTDDLGRDITLPAHVETILASGPNSQVVLYSIAPDKMVGWNSSPKPDALKYLPQEMADMPEVGSVFGKKELSKEEIINLNPDVIVDIGDKKDDIAETLDTLQDQTDVPVIFLDGNLDDLPTLYTRLGELLEKDVQNQVNYIEKLLTMANDNHEKAKEKDIKFYYAFGEDGTRTGAEGDFRTEVLEKVGLVNVFTKDQKDTVNSKEVSPEQIVEWQPEVVFFTDQEAFDQRAEAPWSETPAAETNQFYLIPNEPFNWVSGPKSINALMGIPWLGHVFFNDLYNVDLIEEMKTFYQTFYHHELSDEQAQELLTHALSSEQ</sequence>
<dbReference type="PANTHER" id="PTHR30535:SF34">
    <property type="entry name" value="MOLYBDATE-BINDING PROTEIN MOLA"/>
    <property type="match status" value="1"/>
</dbReference>
<dbReference type="AlphaFoldDB" id="A0A1G8JQJ7"/>
<keyword evidence="5" id="KW-1185">Reference proteome</keyword>
<protein>
    <recommendedName>
        <fullName evidence="3">Fe/B12 periplasmic-binding domain-containing protein</fullName>
    </recommendedName>
</protein>
<keyword evidence="2" id="KW-0732">Signal</keyword>
<proteinExistence type="inferred from homology"/>
<comment type="caution">
    <text evidence="4">The sequence shown here is derived from an EMBL/GenBank/DDBJ whole genome shotgun (WGS) entry which is preliminary data.</text>
</comment>
<dbReference type="RefSeq" id="WP_092084328.1">
    <property type="nucleotide sequence ID" value="NZ_FNEL01000006.1"/>
</dbReference>
<reference evidence="4 5" key="1">
    <citation type="submission" date="2017-09" db="EMBL/GenBank/DDBJ databases">
        <title>Bacterial strain isolated from the female urinary microbiota.</title>
        <authorList>
            <person name="Thomas-White K."/>
            <person name="Kumar N."/>
            <person name="Forster S."/>
            <person name="Putonti C."/>
            <person name="Lawley T."/>
            <person name="Wolfe A.J."/>
        </authorList>
    </citation>
    <scope>NUCLEOTIDE SEQUENCE [LARGE SCALE GENOMIC DNA]</scope>
    <source>
        <strain evidence="4 5">UMB0852</strain>
    </source>
</reference>
<dbReference type="Proteomes" id="UP000235682">
    <property type="component" value="Unassembled WGS sequence"/>
</dbReference>
<gene>
    <name evidence="4" type="ORF">CJ205_04780</name>
</gene>
<dbReference type="Gene3D" id="3.40.50.1980">
    <property type="entry name" value="Nitrogenase molybdenum iron protein domain"/>
    <property type="match status" value="2"/>
</dbReference>
<evidence type="ECO:0000256" key="2">
    <source>
        <dbReference type="SAM" id="SignalP"/>
    </source>
</evidence>
<evidence type="ECO:0000313" key="4">
    <source>
        <dbReference type="EMBL" id="PMC58369.1"/>
    </source>
</evidence>
<dbReference type="Pfam" id="PF01497">
    <property type="entry name" value="Peripla_BP_2"/>
    <property type="match status" value="1"/>
</dbReference>
<evidence type="ECO:0000259" key="3">
    <source>
        <dbReference type="PROSITE" id="PS50983"/>
    </source>
</evidence>
<dbReference type="InterPro" id="IPR002491">
    <property type="entry name" value="ABC_transptr_periplasmic_BD"/>
</dbReference>
<dbReference type="GO" id="GO:0071281">
    <property type="term" value="P:cellular response to iron ion"/>
    <property type="evidence" value="ECO:0007669"/>
    <property type="project" value="TreeGrafter"/>
</dbReference>
<feature type="domain" description="Fe/B12 periplasmic-binding" evidence="3">
    <location>
        <begin position="64"/>
        <end position="327"/>
    </location>
</feature>
<comment type="similarity">
    <text evidence="1">Belongs to the bacterial solute-binding protein 8 family.</text>
</comment>
<dbReference type="Gene3D" id="1.20.58.2180">
    <property type="match status" value="1"/>
</dbReference>
<dbReference type="EMBL" id="PNHE01000016">
    <property type="protein sequence ID" value="PMC58369.1"/>
    <property type="molecule type" value="Genomic_DNA"/>
</dbReference>
<dbReference type="PROSITE" id="PS50983">
    <property type="entry name" value="FE_B12_PBP"/>
    <property type="match status" value="1"/>
</dbReference>
<organism evidence="4 5">
    <name type="scientific">Dolosicoccus paucivorans</name>
    <dbReference type="NCBI Taxonomy" id="84521"/>
    <lineage>
        <taxon>Bacteria</taxon>
        <taxon>Bacillati</taxon>
        <taxon>Bacillota</taxon>
        <taxon>Bacilli</taxon>
        <taxon>Lactobacillales</taxon>
        <taxon>Aerococcaceae</taxon>
        <taxon>Dolosicoccus</taxon>
    </lineage>
</organism>
<accession>A0A1G8JQJ7</accession>
<feature type="signal peptide" evidence="2">
    <location>
        <begin position="1"/>
        <end position="26"/>
    </location>
</feature>
<evidence type="ECO:0000256" key="1">
    <source>
        <dbReference type="ARBA" id="ARBA00008814"/>
    </source>
</evidence>
<dbReference type="OrthoDB" id="66025at2"/>
<dbReference type="PANTHER" id="PTHR30535">
    <property type="entry name" value="VITAMIN B12-BINDING PROTEIN"/>
    <property type="match status" value="1"/>
</dbReference>
<dbReference type="STRING" id="84521.SAMN04487994_100626"/>
<name>A0A1G8JQJ7_9LACT</name>
<dbReference type="InterPro" id="IPR050902">
    <property type="entry name" value="ABC_Transporter_SBP"/>
</dbReference>
<dbReference type="SUPFAM" id="SSF53807">
    <property type="entry name" value="Helical backbone' metal receptor"/>
    <property type="match status" value="1"/>
</dbReference>